<keyword evidence="3" id="KW-1003">Cell membrane</keyword>
<evidence type="ECO:0000256" key="4">
    <source>
        <dbReference type="ARBA" id="ARBA00022729"/>
    </source>
</evidence>
<sequence>MRKIFVLFLILSFIGLMSVGFSAKTIRVGIVYDVGGRGDKSFNDAAYAGLQRAIKVLKVEGKDLEPGPGGANREELLRTLAEQNYDLVIGVGFLFTDAITAVAKDFPKVKFAIVDGVIEGLPNVSSLVFNEHEGSFLVGVIAGLMTKSNVIGFVGGMDMPLIHKFEVGYKAGAMYVNPKVKVLINYIGVTGDAFKDPVKGKELALAQYKQGADIVYHASGASGEGVFEAAKETNKYAIGVDSPQSWIMPDRIITSMLKRVDVAVYETIKDVKEGNFKSGIRVFGLKNNGVDYERTKLLPLGVIQKVEQIKKDIIAGKIVVPYDDKTFEEFKAKYLKK</sequence>
<evidence type="ECO:0000256" key="2">
    <source>
        <dbReference type="ARBA" id="ARBA00008610"/>
    </source>
</evidence>
<dbReference type="EMBL" id="DTDV01000005">
    <property type="protein sequence ID" value="HGK23000.1"/>
    <property type="molecule type" value="Genomic_DNA"/>
</dbReference>
<dbReference type="InterPro" id="IPR003760">
    <property type="entry name" value="PnrA-like"/>
</dbReference>
<dbReference type="CDD" id="cd06354">
    <property type="entry name" value="PBP1_PrnA-like"/>
    <property type="match status" value="1"/>
</dbReference>
<dbReference type="SUPFAM" id="SSF53822">
    <property type="entry name" value="Periplasmic binding protein-like I"/>
    <property type="match status" value="1"/>
</dbReference>
<dbReference type="Pfam" id="PF02608">
    <property type="entry name" value="Bmp"/>
    <property type="match status" value="1"/>
</dbReference>
<feature type="domain" description="ABC transporter substrate-binding protein PnrA-like" evidence="7">
    <location>
        <begin position="29"/>
        <end position="323"/>
    </location>
</feature>
<dbReference type="PANTHER" id="PTHR34296:SF2">
    <property type="entry name" value="ABC TRANSPORTER GUANOSINE-BINDING PROTEIN NUPN"/>
    <property type="match status" value="1"/>
</dbReference>
<evidence type="ECO:0000256" key="3">
    <source>
        <dbReference type="ARBA" id="ARBA00022475"/>
    </source>
</evidence>
<comment type="caution">
    <text evidence="8">The sequence shown here is derived from an EMBL/GenBank/DDBJ whole genome shotgun (WGS) entry which is preliminary data.</text>
</comment>
<keyword evidence="5" id="KW-0472">Membrane</keyword>
<gene>
    <name evidence="8" type="ORF">ENU78_00885</name>
</gene>
<name>A0A7V4DWR2_DICTH</name>
<keyword evidence="6" id="KW-0449">Lipoprotein</keyword>
<evidence type="ECO:0000256" key="5">
    <source>
        <dbReference type="ARBA" id="ARBA00023136"/>
    </source>
</evidence>
<evidence type="ECO:0000259" key="7">
    <source>
        <dbReference type="Pfam" id="PF02608"/>
    </source>
</evidence>
<dbReference type="InterPro" id="IPR028082">
    <property type="entry name" value="Peripla_BP_I"/>
</dbReference>
<dbReference type="Gene3D" id="3.40.50.2300">
    <property type="match status" value="2"/>
</dbReference>
<dbReference type="InterPro" id="IPR050957">
    <property type="entry name" value="BMP_lipoprotein"/>
</dbReference>
<keyword evidence="4" id="KW-0732">Signal</keyword>
<dbReference type="AlphaFoldDB" id="A0A7V4DWR2"/>
<evidence type="ECO:0000256" key="1">
    <source>
        <dbReference type="ARBA" id="ARBA00004193"/>
    </source>
</evidence>
<comment type="similarity">
    <text evidence="2">Belongs to the BMP lipoprotein family.</text>
</comment>
<organism evidence="8">
    <name type="scientific">Dictyoglomus thermophilum</name>
    <dbReference type="NCBI Taxonomy" id="14"/>
    <lineage>
        <taxon>Bacteria</taxon>
        <taxon>Pseudomonadati</taxon>
        <taxon>Dictyoglomota</taxon>
        <taxon>Dictyoglomia</taxon>
        <taxon>Dictyoglomales</taxon>
        <taxon>Dictyoglomaceae</taxon>
        <taxon>Dictyoglomus</taxon>
    </lineage>
</organism>
<proteinExistence type="inferred from homology"/>
<dbReference type="PANTHER" id="PTHR34296">
    <property type="entry name" value="TRANSCRIPTIONAL ACTIVATOR PROTEIN MED"/>
    <property type="match status" value="1"/>
</dbReference>
<accession>A0A7V4DWR2</accession>
<evidence type="ECO:0000313" key="8">
    <source>
        <dbReference type="EMBL" id="HGK23000.1"/>
    </source>
</evidence>
<reference evidence="8" key="1">
    <citation type="journal article" date="2020" name="mSystems">
        <title>Genome- and Community-Level Interaction Insights into Carbon Utilization and Element Cycling Functions of Hydrothermarchaeota in Hydrothermal Sediment.</title>
        <authorList>
            <person name="Zhou Z."/>
            <person name="Liu Y."/>
            <person name="Xu W."/>
            <person name="Pan J."/>
            <person name="Luo Z.H."/>
            <person name="Li M."/>
        </authorList>
    </citation>
    <scope>NUCLEOTIDE SEQUENCE [LARGE SCALE GENOMIC DNA]</scope>
    <source>
        <strain evidence="8">SpSt-70</strain>
    </source>
</reference>
<dbReference type="GO" id="GO:0005886">
    <property type="term" value="C:plasma membrane"/>
    <property type="evidence" value="ECO:0007669"/>
    <property type="project" value="UniProtKB-SubCell"/>
</dbReference>
<evidence type="ECO:0000256" key="6">
    <source>
        <dbReference type="ARBA" id="ARBA00023288"/>
    </source>
</evidence>
<protein>
    <submittedName>
        <fullName evidence="8">BMP family ABC transporter substrate-binding protein</fullName>
    </submittedName>
</protein>
<comment type="subcellular location">
    <subcellularLocation>
        <location evidence="1">Cell membrane</location>
        <topology evidence="1">Lipid-anchor</topology>
    </subcellularLocation>
</comment>